<keyword evidence="4 7" id="KW-0472">Membrane</keyword>
<feature type="transmembrane region" description="Helical" evidence="7">
    <location>
        <begin position="202"/>
        <end position="219"/>
    </location>
</feature>
<reference evidence="10 11" key="1">
    <citation type="submission" date="2020-03" db="EMBL/GenBank/DDBJ databases">
        <title>Draft Genome Sequence of Cudoniella acicularis.</title>
        <authorList>
            <person name="Buettner E."/>
            <person name="Kellner H."/>
        </authorList>
    </citation>
    <scope>NUCLEOTIDE SEQUENCE [LARGE SCALE GENOMIC DNA]</scope>
    <source>
        <strain evidence="10 11">DSM 108380</strain>
    </source>
</reference>
<proteinExistence type="inferred from homology"/>
<comment type="subcellular location">
    <subcellularLocation>
        <location evidence="1">Membrane</location>
        <topology evidence="1">Multi-pass membrane protein</topology>
    </subcellularLocation>
</comment>
<protein>
    <recommendedName>
        <fullName evidence="12">Potassium channel tetramerisation-type BTB domain-containing protein</fullName>
    </recommendedName>
</protein>
<evidence type="ECO:0000256" key="5">
    <source>
        <dbReference type="ARBA" id="ARBA00038359"/>
    </source>
</evidence>
<comment type="similarity">
    <text evidence="5">Belongs to the SAT4 family.</text>
</comment>
<dbReference type="InterPro" id="IPR011333">
    <property type="entry name" value="SKP1/BTB/POZ_sf"/>
</dbReference>
<evidence type="ECO:0000259" key="8">
    <source>
        <dbReference type="Pfam" id="PF02214"/>
    </source>
</evidence>
<evidence type="ECO:0000256" key="7">
    <source>
        <dbReference type="SAM" id="Phobius"/>
    </source>
</evidence>
<organism evidence="10 11">
    <name type="scientific">Cudoniella acicularis</name>
    <dbReference type="NCBI Taxonomy" id="354080"/>
    <lineage>
        <taxon>Eukaryota</taxon>
        <taxon>Fungi</taxon>
        <taxon>Dikarya</taxon>
        <taxon>Ascomycota</taxon>
        <taxon>Pezizomycotina</taxon>
        <taxon>Leotiomycetes</taxon>
        <taxon>Helotiales</taxon>
        <taxon>Tricladiaceae</taxon>
        <taxon>Cudoniella</taxon>
    </lineage>
</organism>
<dbReference type="Pfam" id="PF02214">
    <property type="entry name" value="BTB_2"/>
    <property type="match status" value="1"/>
</dbReference>
<keyword evidence="3 7" id="KW-1133">Transmembrane helix</keyword>
<accession>A0A8H4RDQ8</accession>
<name>A0A8H4RDQ8_9HELO</name>
<feature type="domain" description="Rhodopsin" evidence="9">
    <location>
        <begin position="30"/>
        <end position="257"/>
    </location>
</feature>
<dbReference type="GO" id="GO:0051260">
    <property type="term" value="P:protein homooligomerization"/>
    <property type="evidence" value="ECO:0007669"/>
    <property type="project" value="InterPro"/>
</dbReference>
<evidence type="ECO:0000313" key="10">
    <source>
        <dbReference type="EMBL" id="KAF4628219.1"/>
    </source>
</evidence>
<dbReference type="InterPro" id="IPR052337">
    <property type="entry name" value="SAT4-like"/>
</dbReference>
<feature type="transmembrane region" description="Helical" evidence="7">
    <location>
        <begin position="46"/>
        <end position="69"/>
    </location>
</feature>
<feature type="compositionally biased region" description="Polar residues" evidence="6">
    <location>
        <begin position="294"/>
        <end position="313"/>
    </location>
</feature>
<dbReference type="SUPFAM" id="SSF54695">
    <property type="entry name" value="POZ domain"/>
    <property type="match status" value="1"/>
</dbReference>
<dbReference type="Pfam" id="PF20684">
    <property type="entry name" value="Fung_rhodopsin"/>
    <property type="match status" value="1"/>
</dbReference>
<dbReference type="AlphaFoldDB" id="A0A8H4RDQ8"/>
<evidence type="ECO:0008006" key="12">
    <source>
        <dbReference type="Google" id="ProtNLM"/>
    </source>
</evidence>
<comment type="caution">
    <text evidence="10">The sequence shown here is derived from an EMBL/GenBank/DDBJ whole genome shotgun (WGS) entry which is preliminary data.</text>
</comment>
<evidence type="ECO:0000313" key="11">
    <source>
        <dbReference type="Proteomes" id="UP000566819"/>
    </source>
</evidence>
<evidence type="ECO:0000256" key="4">
    <source>
        <dbReference type="ARBA" id="ARBA00023136"/>
    </source>
</evidence>
<dbReference type="EMBL" id="JAAMPI010000843">
    <property type="protein sequence ID" value="KAF4628219.1"/>
    <property type="molecule type" value="Genomic_DNA"/>
</dbReference>
<dbReference type="Proteomes" id="UP000566819">
    <property type="component" value="Unassembled WGS sequence"/>
</dbReference>
<sequence>MPSPDLQSPVTGLLVCNIVLIVLSTLSVAVRFYTRFFIIKRPEWDDLFAALGYFSAMVECIAVCVSTRFGLGQHISTVSPSDLIIFRKITFFTSLAYVASFVSSKLVFVSLYFRIFPTTLYRNINFGLAAILVAQYIEETLVVFLSCSPLAKLWNPNIPGKCVNLLTFYYASFGVKLVTDLVLFCMPIPMLRTLRIPRAKKVGVMFLFSIGLLIIRAAYLKNTTVDETYLLIAESEWSSTEVCALVICSSIPSFRAFARPFPFLNKFFSSYQSTEITSDQQPSHRLRPWDVRSKSTPFSSNRADTTTTGTVDNESQEEILSVNGKADHNGIPVTSTVNVCITEEAEVRLSNTVKRTSATAPKLDHPAINQSINAWHISLRSIKFESVKRSAGAQINAIMDDPETSAQSKSVPSPPSNSRQITLQAGERRFVTVAETLTHENGSYFIDADPELFEHILRYLRRGVLPIFYDRVKGHNYSLYLALLGKAKYFQILRLENWLKRK</sequence>
<feature type="transmembrane region" description="Helical" evidence="7">
    <location>
        <begin position="12"/>
        <end position="34"/>
    </location>
</feature>
<feature type="region of interest" description="Disordered" evidence="6">
    <location>
        <begin position="278"/>
        <end position="315"/>
    </location>
</feature>
<gene>
    <name evidence="10" type="ORF">G7Y89_g9933</name>
</gene>
<dbReference type="OrthoDB" id="5413793at2759"/>
<feature type="transmembrane region" description="Helical" evidence="7">
    <location>
        <begin position="166"/>
        <end position="190"/>
    </location>
</feature>
<feature type="transmembrane region" description="Helical" evidence="7">
    <location>
        <begin position="89"/>
        <end position="113"/>
    </location>
</feature>
<feature type="domain" description="Potassium channel tetramerisation-type BTB" evidence="8">
    <location>
        <begin position="434"/>
        <end position="466"/>
    </location>
</feature>
<dbReference type="PANTHER" id="PTHR33048:SF123">
    <property type="entry name" value="INTEGRAL MEMBRANE PROTEIN"/>
    <property type="match status" value="1"/>
</dbReference>
<evidence type="ECO:0000256" key="3">
    <source>
        <dbReference type="ARBA" id="ARBA00022989"/>
    </source>
</evidence>
<evidence type="ECO:0000259" key="9">
    <source>
        <dbReference type="Pfam" id="PF20684"/>
    </source>
</evidence>
<keyword evidence="2 7" id="KW-0812">Transmembrane</keyword>
<keyword evidence="11" id="KW-1185">Reference proteome</keyword>
<dbReference type="GO" id="GO:0016020">
    <property type="term" value="C:membrane"/>
    <property type="evidence" value="ECO:0007669"/>
    <property type="project" value="UniProtKB-SubCell"/>
</dbReference>
<dbReference type="InterPro" id="IPR003131">
    <property type="entry name" value="T1-type_BTB"/>
</dbReference>
<feature type="transmembrane region" description="Helical" evidence="7">
    <location>
        <begin position="125"/>
        <end position="146"/>
    </location>
</feature>
<dbReference type="Gene3D" id="3.30.710.10">
    <property type="entry name" value="Potassium Channel Kv1.1, Chain A"/>
    <property type="match status" value="1"/>
</dbReference>
<dbReference type="InterPro" id="IPR049326">
    <property type="entry name" value="Rhodopsin_dom_fungi"/>
</dbReference>
<dbReference type="PANTHER" id="PTHR33048">
    <property type="entry name" value="PTH11-LIKE INTEGRAL MEMBRANE PROTEIN (AFU_ORTHOLOGUE AFUA_5G11245)"/>
    <property type="match status" value="1"/>
</dbReference>
<evidence type="ECO:0000256" key="6">
    <source>
        <dbReference type="SAM" id="MobiDB-lite"/>
    </source>
</evidence>
<evidence type="ECO:0000256" key="1">
    <source>
        <dbReference type="ARBA" id="ARBA00004141"/>
    </source>
</evidence>
<evidence type="ECO:0000256" key="2">
    <source>
        <dbReference type="ARBA" id="ARBA00022692"/>
    </source>
</evidence>